<dbReference type="EMBL" id="JPMV01000018">
    <property type="protein sequence ID" value="KGI81379.1"/>
    <property type="molecule type" value="Genomic_DNA"/>
</dbReference>
<dbReference type="InterPro" id="IPR053146">
    <property type="entry name" value="QDO-like"/>
</dbReference>
<dbReference type="EMBL" id="CP022752">
    <property type="protein sequence ID" value="ASU78615.1"/>
    <property type="molecule type" value="Genomic_DNA"/>
</dbReference>
<reference evidence="2 5" key="2">
    <citation type="submission" date="2017-08" db="EMBL/GenBank/DDBJ databases">
        <title>The complete genome sequence of moderately halophilic actinomycete Actinopolyspora erythraea YIM 90600, the producer of novel erythromycin, novel actinopolysporins A-C and tubercidin.</title>
        <authorList>
            <person name="Yin M."/>
            <person name="Tang S."/>
        </authorList>
    </citation>
    <scope>NUCLEOTIDE SEQUENCE [LARGE SCALE GENOMIC DNA]</scope>
    <source>
        <strain evidence="2 5">YIM 90600</strain>
    </source>
</reference>
<dbReference type="InterPro" id="IPR011051">
    <property type="entry name" value="RmlC_Cupin_sf"/>
</dbReference>
<dbReference type="KEGG" id="aey:CDG81_10395"/>
<dbReference type="Gene3D" id="2.60.120.10">
    <property type="entry name" value="Jelly Rolls"/>
    <property type="match status" value="2"/>
</dbReference>
<protein>
    <submittedName>
        <fullName evidence="2">Cupin</fullName>
    </submittedName>
</protein>
<dbReference type="OrthoDB" id="4227163at2"/>
<dbReference type="eggNOG" id="COG1917">
    <property type="taxonomic scope" value="Bacteria"/>
</dbReference>
<reference evidence="3 4" key="1">
    <citation type="journal article" date="2014" name="PLoS ONE">
        <title>Identification and Characterization of a New Erythromycin Biosynthetic Gene Cluster in Actinopolyspora erythraea YIM90600, a Novel Erythronolide-Producing Halophilic Actinomycete Isolated from Salt Field.</title>
        <authorList>
            <person name="Chen D."/>
            <person name="Feng J."/>
            <person name="Huang L."/>
            <person name="Zhang Q."/>
            <person name="Wu J."/>
            <person name="Zhu X."/>
            <person name="Duan Y."/>
            <person name="Xu Z."/>
        </authorList>
    </citation>
    <scope>NUCLEOTIDE SEQUENCE [LARGE SCALE GENOMIC DNA]</scope>
    <source>
        <strain evidence="3 4">YIM90600</strain>
    </source>
</reference>
<gene>
    <name evidence="2" type="ORF">CDG81_10395</name>
    <name evidence="3" type="ORF">IL38_10405</name>
</gene>
<name>A0A099D5T0_9ACTN</name>
<dbReference type="AlphaFoldDB" id="A0A099D5T0"/>
<accession>A0A099D5T0</accession>
<dbReference type="InterPro" id="IPR014710">
    <property type="entry name" value="RmlC-like_jellyroll"/>
</dbReference>
<evidence type="ECO:0000313" key="5">
    <source>
        <dbReference type="Proteomes" id="UP000215043"/>
    </source>
</evidence>
<dbReference type="Proteomes" id="UP000215043">
    <property type="component" value="Chromosome"/>
</dbReference>
<dbReference type="SUPFAM" id="SSF51182">
    <property type="entry name" value="RmlC-like cupins"/>
    <property type="match status" value="2"/>
</dbReference>
<sequence length="350" mass="37900">MSTADPESVHDLAPVINALPGEPVPYYLASGEGLRFEIDNRLWTVIARGADTGGLFDAAFVSGPRGADTPFHSLPGHQCSYYVFDGSVQFWLDGQSRVLVPGDSIQIPDDTPVAYRMLSHLSRMLLFSAPSGTLDELVTCAQPVHRHVYSAGGTAHGHLPPLTGAQPHELPRATAQDADDETLPAGGEGYFLRSRAGDRRGWPDAINAYTARGRNTAGRYLAVNTLAAPQPYIIRHFHRLHTENFLCLSGRIWLWVNGHEILLTGGDFLHAPPGTVHSFAIAAHNTQMLGLLTSDVFEPFFDVTSVATDDHVHTEGLIDPSTVTEGLRTNPDLDLVVVGGPPRRVKAPDL</sequence>
<evidence type="ECO:0000259" key="1">
    <source>
        <dbReference type="Pfam" id="PF07883"/>
    </source>
</evidence>
<dbReference type="HOGENOM" id="CLU_733434_0_0_11"/>
<dbReference type="Pfam" id="PF07883">
    <property type="entry name" value="Cupin_2"/>
    <property type="match status" value="1"/>
</dbReference>
<evidence type="ECO:0000313" key="2">
    <source>
        <dbReference type="EMBL" id="ASU78615.1"/>
    </source>
</evidence>
<dbReference type="InterPro" id="IPR013096">
    <property type="entry name" value="Cupin_2"/>
</dbReference>
<evidence type="ECO:0000313" key="3">
    <source>
        <dbReference type="EMBL" id="KGI81379.1"/>
    </source>
</evidence>
<dbReference type="RefSeq" id="WP_043572954.1">
    <property type="nucleotide sequence ID" value="NZ_CP022752.1"/>
</dbReference>
<keyword evidence="4" id="KW-1185">Reference proteome</keyword>
<dbReference type="PANTHER" id="PTHR36440:SF1">
    <property type="entry name" value="PUTATIVE (AFU_ORTHOLOGUE AFUA_8G07350)-RELATED"/>
    <property type="match status" value="1"/>
</dbReference>
<proteinExistence type="predicted"/>
<evidence type="ECO:0000313" key="4">
    <source>
        <dbReference type="Proteomes" id="UP000029737"/>
    </source>
</evidence>
<feature type="domain" description="Cupin type-2" evidence="1">
    <location>
        <begin position="230"/>
        <end position="281"/>
    </location>
</feature>
<dbReference type="CDD" id="cd02215">
    <property type="entry name" value="cupin_QDO_N_C"/>
    <property type="match status" value="2"/>
</dbReference>
<organism evidence="2 5">
    <name type="scientific">Actinopolyspora erythraea</name>
    <dbReference type="NCBI Taxonomy" id="414996"/>
    <lineage>
        <taxon>Bacteria</taxon>
        <taxon>Bacillati</taxon>
        <taxon>Actinomycetota</taxon>
        <taxon>Actinomycetes</taxon>
        <taxon>Actinopolysporales</taxon>
        <taxon>Actinopolysporaceae</taxon>
        <taxon>Actinopolyspora</taxon>
    </lineage>
</organism>
<dbReference type="PANTHER" id="PTHR36440">
    <property type="entry name" value="PUTATIVE (AFU_ORTHOLOGUE AFUA_8G07350)-RELATED"/>
    <property type="match status" value="1"/>
</dbReference>
<dbReference type="Proteomes" id="UP000029737">
    <property type="component" value="Unassembled WGS sequence"/>
</dbReference>